<feature type="region of interest" description="Disordered" evidence="1">
    <location>
        <begin position="65"/>
        <end position="159"/>
    </location>
</feature>
<feature type="compositionally biased region" description="Low complexity" evidence="1">
    <location>
        <begin position="102"/>
        <end position="122"/>
    </location>
</feature>
<keyword evidence="4" id="KW-1185">Reference proteome</keyword>
<reference evidence="2 4" key="2">
    <citation type="submission" date="2020-02" db="EMBL/GenBank/DDBJ databases">
        <title>Whole genome shotgun sequence of Streptomyces gougerotii NBRC 13043.</title>
        <authorList>
            <person name="Ichikawa N."/>
            <person name="Komaki H."/>
            <person name="Tamura T."/>
        </authorList>
    </citation>
    <scope>NUCLEOTIDE SEQUENCE [LARGE SCALE GENOMIC DNA]</scope>
    <source>
        <strain evidence="2 4">NBRC 13043</strain>
    </source>
</reference>
<comment type="caution">
    <text evidence="3">The sequence shown here is derived from an EMBL/GenBank/DDBJ whole genome shotgun (WGS) entry which is preliminary data.</text>
</comment>
<evidence type="ECO:0000313" key="2">
    <source>
        <dbReference type="EMBL" id="GFH78651.1"/>
    </source>
</evidence>
<proteinExistence type="predicted"/>
<dbReference type="EMBL" id="BLLO01000020">
    <property type="protein sequence ID" value="GFH78651.1"/>
    <property type="molecule type" value="Genomic_DNA"/>
</dbReference>
<name>A0A8H9LN36_9ACTN</name>
<gene>
    <name evidence="3" type="ORF">GCM10010227_44400</name>
    <name evidence="2" type="ORF">Sgou_33210</name>
</gene>
<evidence type="ECO:0000313" key="5">
    <source>
        <dbReference type="Proteomes" id="UP000660975"/>
    </source>
</evidence>
<accession>A0A8H9LN36</accession>
<dbReference type="Proteomes" id="UP000480804">
    <property type="component" value="Unassembled WGS sequence"/>
</dbReference>
<feature type="compositionally biased region" description="Basic residues" evidence="1">
    <location>
        <begin position="90"/>
        <end position="101"/>
    </location>
</feature>
<evidence type="ECO:0000313" key="3">
    <source>
        <dbReference type="EMBL" id="GGU85181.1"/>
    </source>
</evidence>
<evidence type="ECO:0000313" key="4">
    <source>
        <dbReference type="Proteomes" id="UP000480804"/>
    </source>
</evidence>
<sequence>MGPVALCGAPREARRGATGRAPYVARDLRKRGWCRGAGVPGCRGARCGALWGAAREVLRTTAYEAPRDDAYVARDLRKRGGGRSVPPPRTWRRRPVLRTPRRTSPTSRGTCGNAPAGGCAPALPTHRPDAATTNPSRRPVASPAPAPPPRLRPTLWSPR</sequence>
<dbReference type="Proteomes" id="UP000660975">
    <property type="component" value="Unassembled WGS sequence"/>
</dbReference>
<reference evidence="3" key="3">
    <citation type="submission" date="2020-09" db="EMBL/GenBank/DDBJ databases">
        <authorList>
            <person name="Sun Q."/>
            <person name="Ohkuma M."/>
        </authorList>
    </citation>
    <scope>NUCLEOTIDE SEQUENCE</scope>
    <source>
        <strain evidence="3">JCM 4136</strain>
    </source>
</reference>
<dbReference type="EMBL" id="BMSC01000016">
    <property type="protein sequence ID" value="GGU85181.1"/>
    <property type="molecule type" value="Genomic_DNA"/>
</dbReference>
<evidence type="ECO:0000256" key="1">
    <source>
        <dbReference type="SAM" id="MobiDB-lite"/>
    </source>
</evidence>
<feature type="compositionally biased region" description="Pro residues" evidence="1">
    <location>
        <begin position="142"/>
        <end position="151"/>
    </location>
</feature>
<dbReference type="AlphaFoldDB" id="A0A8H9LN36"/>
<reference evidence="3" key="1">
    <citation type="journal article" date="2014" name="Int. J. Syst. Evol. Microbiol.">
        <title>Complete genome sequence of Corynebacterium casei LMG S-19264T (=DSM 44701T), isolated from a smear-ripened cheese.</title>
        <authorList>
            <consortium name="US DOE Joint Genome Institute (JGI-PGF)"/>
            <person name="Walter F."/>
            <person name="Albersmeier A."/>
            <person name="Kalinowski J."/>
            <person name="Ruckert C."/>
        </authorList>
    </citation>
    <scope>NUCLEOTIDE SEQUENCE</scope>
    <source>
        <strain evidence="3">JCM 4136</strain>
    </source>
</reference>
<feature type="compositionally biased region" description="Basic and acidic residues" evidence="1">
    <location>
        <begin position="65"/>
        <end position="75"/>
    </location>
</feature>
<protein>
    <submittedName>
        <fullName evidence="3">Uncharacterized protein</fullName>
    </submittedName>
</protein>
<organism evidence="3 5">
    <name type="scientific">Streptomyces gougerotii</name>
    <dbReference type="NCBI Taxonomy" id="53448"/>
    <lineage>
        <taxon>Bacteria</taxon>
        <taxon>Bacillati</taxon>
        <taxon>Actinomycetota</taxon>
        <taxon>Actinomycetes</taxon>
        <taxon>Kitasatosporales</taxon>
        <taxon>Streptomycetaceae</taxon>
        <taxon>Streptomyces</taxon>
        <taxon>Streptomyces diastaticus group</taxon>
    </lineage>
</organism>